<feature type="binding site" evidence="12">
    <location>
        <begin position="29"/>
        <end position="36"/>
    </location>
    <ligand>
        <name>ATP</name>
        <dbReference type="ChEBI" id="CHEBI:30616"/>
    </ligand>
</feature>
<protein>
    <recommendedName>
        <fullName evidence="9">DNA 3'-5' helicase</fullName>
        <ecNumber evidence="9">5.6.2.4</ecNumber>
    </recommendedName>
    <alternativeName>
        <fullName evidence="10">DNA 3'-5' helicase II</fullName>
    </alternativeName>
</protein>
<dbReference type="InterPro" id="IPR027417">
    <property type="entry name" value="P-loop_NTPase"/>
</dbReference>
<dbReference type="PANTHER" id="PTHR11070:SF2">
    <property type="entry name" value="ATP-DEPENDENT DNA HELICASE SRS2"/>
    <property type="match status" value="1"/>
</dbReference>
<dbReference type="Pfam" id="PF13361">
    <property type="entry name" value="UvrD_C"/>
    <property type="match status" value="1"/>
</dbReference>
<keyword evidence="17" id="KW-1185">Reference proteome</keyword>
<dbReference type="CDD" id="cd18807">
    <property type="entry name" value="SF1_C_UvrD"/>
    <property type="match status" value="1"/>
</dbReference>
<reference evidence="16 17" key="1">
    <citation type="submission" date="2013-08" db="EMBL/GenBank/DDBJ databases">
        <authorList>
            <person name="Weinstock G."/>
            <person name="Sodergren E."/>
            <person name="Wylie T."/>
            <person name="Fulton L."/>
            <person name="Fulton R."/>
            <person name="Fronick C."/>
            <person name="O'Laughlin M."/>
            <person name="Godfrey J."/>
            <person name="Miner T."/>
            <person name="Herter B."/>
            <person name="Appelbaum E."/>
            <person name="Cordes M."/>
            <person name="Lek S."/>
            <person name="Wollam A."/>
            <person name="Pepin K.H."/>
            <person name="Palsikar V.B."/>
            <person name="Mitreva M."/>
            <person name="Wilson R.K."/>
        </authorList>
    </citation>
    <scope>NUCLEOTIDE SEQUENCE [LARGE SCALE GENOMIC DNA]</scope>
    <source>
        <strain evidence="16 17">ATCC 700332</strain>
    </source>
</reference>
<dbReference type="PROSITE" id="PS51217">
    <property type="entry name" value="UVRD_HELICASE_CTER"/>
    <property type="match status" value="1"/>
</dbReference>
<keyword evidence="6" id="KW-0238">DNA-binding</keyword>
<dbReference type="Gene3D" id="1.10.486.10">
    <property type="entry name" value="PCRA, domain 4"/>
    <property type="match status" value="2"/>
</dbReference>
<evidence type="ECO:0000256" key="2">
    <source>
        <dbReference type="ARBA" id="ARBA00022741"/>
    </source>
</evidence>
<evidence type="ECO:0000256" key="1">
    <source>
        <dbReference type="ARBA" id="ARBA00009922"/>
    </source>
</evidence>
<dbReference type="RefSeq" id="WP_021687348.1">
    <property type="nucleotide sequence ID" value="NZ_KI260566.1"/>
</dbReference>
<evidence type="ECO:0000256" key="10">
    <source>
        <dbReference type="ARBA" id="ARBA00034923"/>
    </source>
</evidence>
<organism evidence="16 17">
    <name type="scientific">Treponema lecithinolyticum ATCC 700332</name>
    <dbReference type="NCBI Taxonomy" id="1321815"/>
    <lineage>
        <taxon>Bacteria</taxon>
        <taxon>Pseudomonadati</taxon>
        <taxon>Spirochaetota</taxon>
        <taxon>Spirochaetia</taxon>
        <taxon>Spirochaetales</taxon>
        <taxon>Treponemataceae</taxon>
        <taxon>Treponema</taxon>
    </lineage>
</organism>
<evidence type="ECO:0000313" key="17">
    <source>
        <dbReference type="Proteomes" id="UP000016649"/>
    </source>
</evidence>
<keyword evidence="5 12" id="KW-0067">ATP-binding</keyword>
<evidence type="ECO:0000256" key="8">
    <source>
        <dbReference type="ARBA" id="ARBA00034617"/>
    </source>
</evidence>
<dbReference type="PROSITE" id="PS51198">
    <property type="entry name" value="UVRD_HELICASE_ATP_BIND"/>
    <property type="match status" value="1"/>
</dbReference>
<comment type="similarity">
    <text evidence="1">Belongs to the helicase family. UvrD subfamily.</text>
</comment>
<feature type="region of interest" description="Disordered" evidence="13">
    <location>
        <begin position="694"/>
        <end position="721"/>
    </location>
</feature>
<evidence type="ECO:0000259" key="14">
    <source>
        <dbReference type="PROSITE" id="PS51198"/>
    </source>
</evidence>
<evidence type="ECO:0000256" key="5">
    <source>
        <dbReference type="ARBA" id="ARBA00022840"/>
    </source>
</evidence>
<dbReference type="EC" id="5.6.2.4" evidence="9"/>
<dbReference type="GO" id="GO:0004386">
    <property type="term" value="F:helicase activity"/>
    <property type="evidence" value="ECO:0007669"/>
    <property type="project" value="UniProtKB-KW"/>
</dbReference>
<keyword evidence="2 12" id="KW-0547">Nucleotide-binding</keyword>
<dbReference type="InterPro" id="IPR014017">
    <property type="entry name" value="DNA_helicase_UvrD-like_C"/>
</dbReference>
<dbReference type="PANTHER" id="PTHR11070">
    <property type="entry name" value="UVRD / RECB / PCRA DNA HELICASE FAMILY MEMBER"/>
    <property type="match status" value="1"/>
</dbReference>
<keyword evidence="7" id="KW-0413">Isomerase</keyword>
<comment type="catalytic activity">
    <reaction evidence="8">
        <text>Couples ATP hydrolysis with the unwinding of duplex DNA by translocating in the 3'-5' direction.</text>
        <dbReference type="EC" id="5.6.2.4"/>
    </reaction>
</comment>
<evidence type="ECO:0000256" key="6">
    <source>
        <dbReference type="ARBA" id="ARBA00023125"/>
    </source>
</evidence>
<feature type="compositionally biased region" description="Basic and acidic residues" evidence="13">
    <location>
        <begin position="699"/>
        <end position="712"/>
    </location>
</feature>
<name>A0ABN0NYN8_TRELE</name>
<evidence type="ECO:0000256" key="3">
    <source>
        <dbReference type="ARBA" id="ARBA00022801"/>
    </source>
</evidence>
<dbReference type="Gene3D" id="1.10.10.160">
    <property type="match status" value="1"/>
</dbReference>
<comment type="caution">
    <text evidence="16">The sequence shown here is derived from an EMBL/GenBank/DDBJ whole genome shotgun (WGS) entry which is preliminary data.</text>
</comment>
<dbReference type="Gene3D" id="3.40.50.300">
    <property type="entry name" value="P-loop containing nucleotide triphosphate hydrolases"/>
    <property type="match status" value="3"/>
</dbReference>
<evidence type="ECO:0000256" key="4">
    <source>
        <dbReference type="ARBA" id="ARBA00022806"/>
    </source>
</evidence>
<dbReference type="InterPro" id="IPR000212">
    <property type="entry name" value="DNA_helicase_UvrD/REP"/>
</dbReference>
<evidence type="ECO:0000259" key="15">
    <source>
        <dbReference type="PROSITE" id="PS51217"/>
    </source>
</evidence>
<sequence length="786" mass="87593">MNADEYLSVLNPEQREAVVHEGSPLLILAGAGSGKTRVITTKIAYLIGEKGIDPRSILAVTFTKKAANEMAERARLLHEQAVHTPIRTFHSFGAWFLRMFAEQAGIAPNFTVYDDNDTVTLLTKAVPSLSGRQASHLAHKIALAKDYCLLPDSPDLVHIESDPDFPEIYDTYQKRLRETGNTDFGDLIMLPVLTLSTDENIRSRMHYRFKVVMVDEYQDSNTAQFLLLQQLAGPSTYVCVVGDDDQSIYKFRGAEVKNILTFQERFPGTSVIRLERNYRSVEPILHTADAVVRNNSERLGKTLYSQRGKGKRPVLTFLPAQDAETAFCAELIQKARDAGCPYADWAVLYRTNAQSLGFETEFLHRKIPYTVVGSLKFYEREEIKDILSFLAFIANPKDEVAFRRIVNKPARGVGSVTQDKIVDVSRSSSLNFLEGCRLAVESLSKKAAASVHNFIALMESFENEIGYGQNSAQNAGTEPPDNVQPDNAPLNGNELGINTAQSGSAAFAAYTGERLSSFIERVVEKSLLGEHYSAQDEIAGTQRTANMQELANSAVLYPKTRAGLLDFLDHIELDRTLENSDENDAQRDAVTLITLHNTKGLEFPRVIITGLEKGIFPREGKDSEETEEERRLFYVGITRAKDELYMTCCAMRRLYGRTEYMEPSPFLYELDEQNIEVLGKTPYGFFLHNAGTNGTGRRTTAEKNGAHGKDGAKGNTSAQSPLERRWAKGVRLFHDEWGYGSITSVAGGASEGGTDDEYVITVRFETGAEKRFMPKFQAHSLLIVKD</sequence>
<evidence type="ECO:0000313" key="16">
    <source>
        <dbReference type="EMBL" id="ERJ93137.1"/>
    </source>
</evidence>
<dbReference type="CDD" id="cd17932">
    <property type="entry name" value="DEXQc_UvrD"/>
    <property type="match status" value="1"/>
</dbReference>
<keyword evidence="4 12" id="KW-0347">Helicase</keyword>
<evidence type="ECO:0000256" key="11">
    <source>
        <dbReference type="ARBA" id="ARBA00048988"/>
    </source>
</evidence>
<evidence type="ECO:0000256" key="7">
    <source>
        <dbReference type="ARBA" id="ARBA00023235"/>
    </source>
</evidence>
<dbReference type="InterPro" id="IPR013986">
    <property type="entry name" value="DExx_box_DNA_helicase_dom_sf"/>
</dbReference>
<dbReference type="EMBL" id="AWVH01000030">
    <property type="protein sequence ID" value="ERJ93137.1"/>
    <property type="molecule type" value="Genomic_DNA"/>
</dbReference>
<keyword evidence="3 12" id="KW-0378">Hydrolase</keyword>
<proteinExistence type="inferred from homology"/>
<comment type="catalytic activity">
    <reaction evidence="11">
        <text>ATP + H2O = ADP + phosphate + H(+)</text>
        <dbReference type="Rhea" id="RHEA:13065"/>
        <dbReference type="ChEBI" id="CHEBI:15377"/>
        <dbReference type="ChEBI" id="CHEBI:15378"/>
        <dbReference type="ChEBI" id="CHEBI:30616"/>
        <dbReference type="ChEBI" id="CHEBI:43474"/>
        <dbReference type="ChEBI" id="CHEBI:456216"/>
        <dbReference type="EC" id="5.6.2.4"/>
    </reaction>
</comment>
<feature type="domain" description="UvrD-like helicase ATP-binding" evidence="14">
    <location>
        <begin position="8"/>
        <end position="281"/>
    </location>
</feature>
<gene>
    <name evidence="16" type="ORF">HMPREF9193_01137</name>
</gene>
<dbReference type="Proteomes" id="UP000016649">
    <property type="component" value="Unassembled WGS sequence"/>
</dbReference>
<dbReference type="SUPFAM" id="SSF52540">
    <property type="entry name" value="P-loop containing nucleoside triphosphate hydrolases"/>
    <property type="match status" value="1"/>
</dbReference>
<feature type="domain" description="UvrD-like helicase C-terminal" evidence="15">
    <location>
        <begin position="282"/>
        <end position="600"/>
    </location>
</feature>
<evidence type="ECO:0000256" key="9">
    <source>
        <dbReference type="ARBA" id="ARBA00034808"/>
    </source>
</evidence>
<dbReference type="Pfam" id="PF00580">
    <property type="entry name" value="UvrD-helicase"/>
    <property type="match status" value="1"/>
</dbReference>
<evidence type="ECO:0000256" key="13">
    <source>
        <dbReference type="SAM" id="MobiDB-lite"/>
    </source>
</evidence>
<dbReference type="InterPro" id="IPR014016">
    <property type="entry name" value="UvrD-like_ATP-bd"/>
</dbReference>
<evidence type="ECO:0000256" key="12">
    <source>
        <dbReference type="PROSITE-ProRule" id="PRU00560"/>
    </source>
</evidence>
<accession>A0ABN0NYN8</accession>